<organism evidence="2">
    <name type="scientific">Palpitomonas bilix</name>
    <dbReference type="NCBI Taxonomy" id="652834"/>
    <lineage>
        <taxon>Eukaryota</taxon>
        <taxon>Eukaryota incertae sedis</taxon>
    </lineage>
</organism>
<keyword evidence="1" id="KW-0175">Coiled coil</keyword>
<protein>
    <submittedName>
        <fullName evidence="2">Uncharacterized protein</fullName>
    </submittedName>
</protein>
<evidence type="ECO:0000256" key="1">
    <source>
        <dbReference type="SAM" id="Coils"/>
    </source>
</evidence>
<proteinExistence type="predicted"/>
<evidence type="ECO:0000313" key="2">
    <source>
        <dbReference type="EMBL" id="CAE0264261.1"/>
    </source>
</evidence>
<sequence length="196" mass="22886">MARKQRQHIVQKKFLDDTTKKLGDFSKQLEEKDQHILNLHMEKTELENNLLKSQQETREFVRSEERLRDKLSASENEIRELRRQLRVAKENGRRNSFLNKITPRTEAGMKALAKIKKEAKDADVTHPKPESLVLLDRATKDLETLEGFVSKERLGQFNSLKTFLKRAYFEVEAVEADLLDARTNEENLTALALKRI</sequence>
<name>A0A7S3GF60_9EUKA</name>
<accession>A0A7S3GF60</accession>
<gene>
    <name evidence="2" type="ORF">PBIL07802_LOCUS26565</name>
</gene>
<dbReference type="EMBL" id="HBIB01040765">
    <property type="protein sequence ID" value="CAE0264261.1"/>
    <property type="molecule type" value="Transcribed_RNA"/>
</dbReference>
<dbReference type="AlphaFoldDB" id="A0A7S3GF60"/>
<reference evidence="2" key="1">
    <citation type="submission" date="2021-01" db="EMBL/GenBank/DDBJ databases">
        <authorList>
            <person name="Corre E."/>
            <person name="Pelletier E."/>
            <person name="Niang G."/>
            <person name="Scheremetjew M."/>
            <person name="Finn R."/>
            <person name="Kale V."/>
            <person name="Holt S."/>
            <person name="Cochrane G."/>
            <person name="Meng A."/>
            <person name="Brown T."/>
            <person name="Cohen L."/>
        </authorList>
    </citation>
    <scope>NUCLEOTIDE SEQUENCE</scope>
    <source>
        <strain evidence="2">NIES-2562</strain>
    </source>
</reference>
<feature type="coiled-coil region" evidence="1">
    <location>
        <begin position="29"/>
        <end position="91"/>
    </location>
</feature>